<feature type="compositionally biased region" description="Low complexity" evidence="1">
    <location>
        <begin position="265"/>
        <end position="274"/>
    </location>
</feature>
<dbReference type="EMBL" id="HBEG01007124">
    <property type="protein sequence ID" value="CAD8348463.1"/>
    <property type="molecule type" value="Transcribed_RNA"/>
</dbReference>
<sequence>MAVAPASPAKLYEGLTVLDDSERQQRSGQLVTWARQCTERAEQFRNEGRGPLAVAQLERCVHHLQLALTVYHGNLSARLFLVGCLMSLGHFATAKEQALHALREISEEREAALQEPLLHLAIAHIATRLGQSEDAIAFSQKAANDYPRHPQPCATLGRALQRTGRHFAAMKMARLALERDLDPACPVRLGERCRQVAQQCAANTHQEDCPEGLQVCAKTSNSPTGLDSTYKVLASSVRKAVFGEGAVAARYGRQGVMNDLAAQPSEGSSSSSCSRPLDPGKRDPGLDPALDEEQRDPRIKILMASGVEELEFKLPFMKLEEEHLGSHIIITDGHAVKATASNKSETIQHLRADTQVRVSAVVLNDEDKTVWGRITEPRGWIPIVSSQTGGRWAKKEATSATAFSTTARTRSLPFGPIGESGAGADFRAAAVSDLERIFSGVMPASRSPLASPKERVGPGVPTMLQSDACAKCYPCCNCRRGCTDP</sequence>
<accession>A0A7S0FAM0</accession>
<protein>
    <submittedName>
        <fullName evidence="2">Uncharacterized protein</fullName>
    </submittedName>
</protein>
<dbReference type="InterPro" id="IPR011990">
    <property type="entry name" value="TPR-like_helical_dom_sf"/>
</dbReference>
<reference evidence="2" key="1">
    <citation type="submission" date="2021-01" db="EMBL/GenBank/DDBJ databases">
        <authorList>
            <person name="Corre E."/>
            <person name="Pelletier E."/>
            <person name="Niang G."/>
            <person name="Scheremetjew M."/>
            <person name="Finn R."/>
            <person name="Kale V."/>
            <person name="Holt S."/>
            <person name="Cochrane G."/>
            <person name="Meng A."/>
            <person name="Brown T."/>
            <person name="Cohen L."/>
        </authorList>
    </citation>
    <scope>NUCLEOTIDE SEQUENCE</scope>
    <source>
        <strain evidence="2">Pbaha01</strain>
    </source>
</reference>
<name>A0A7S0FAM0_9DINO</name>
<organism evidence="2">
    <name type="scientific">Pyrodinium bahamense</name>
    <dbReference type="NCBI Taxonomy" id="73915"/>
    <lineage>
        <taxon>Eukaryota</taxon>
        <taxon>Sar</taxon>
        <taxon>Alveolata</taxon>
        <taxon>Dinophyceae</taxon>
        <taxon>Gonyaulacales</taxon>
        <taxon>Pyrocystaceae</taxon>
        <taxon>Pyrodinium</taxon>
    </lineage>
</organism>
<dbReference type="SUPFAM" id="SSF48452">
    <property type="entry name" value="TPR-like"/>
    <property type="match status" value="1"/>
</dbReference>
<proteinExistence type="predicted"/>
<dbReference type="AlphaFoldDB" id="A0A7S0FAM0"/>
<evidence type="ECO:0000313" key="2">
    <source>
        <dbReference type="EMBL" id="CAD8348463.1"/>
    </source>
</evidence>
<evidence type="ECO:0000256" key="1">
    <source>
        <dbReference type="SAM" id="MobiDB-lite"/>
    </source>
</evidence>
<gene>
    <name evidence="2" type="ORF">PBAH0796_LOCUS4202</name>
</gene>
<feature type="region of interest" description="Disordered" evidence="1">
    <location>
        <begin position="261"/>
        <end position="297"/>
    </location>
</feature>
<dbReference type="Gene3D" id="1.25.40.10">
    <property type="entry name" value="Tetratricopeptide repeat domain"/>
    <property type="match status" value="1"/>
</dbReference>